<sequence length="306" mass="33920">MFLYISHSECKKHDNGYGHPENSQRIGAIEDQLISQRLMDYLLVEDARKADKEDILRVHTEHYWDVMQKNLPQEGRVQIDEDTALVPDSISAALHACGAVLDGIDALMANRASGVFCNVRPPGHHAEVHQPMGFCLFNNIAVGAAYAFEKYGLERISVLDFDVHHGNGTETYAETEPRLQLISSYQKGIFPFTKDESVYENIVKIPLESGTGGQAFIEAWEDKAWPALKAFQPQLILVSAGFDAHRGDPLAQLNLIESDFALWAESLHRVLPDIGNPKVLSVLEGGYNLQALALSAAIYIKAMSGF</sequence>
<evidence type="ECO:0000256" key="1">
    <source>
        <dbReference type="ARBA" id="ARBA00005947"/>
    </source>
</evidence>
<name>A0A7D4NJE0_9GAMM</name>
<organism evidence="3 4">
    <name type="scientific">Thiomicrorhabdus xiamenensis</name>
    <dbReference type="NCBI Taxonomy" id="2739063"/>
    <lineage>
        <taxon>Bacteria</taxon>
        <taxon>Pseudomonadati</taxon>
        <taxon>Pseudomonadota</taxon>
        <taxon>Gammaproteobacteria</taxon>
        <taxon>Thiotrichales</taxon>
        <taxon>Piscirickettsiaceae</taxon>
        <taxon>Thiomicrorhabdus</taxon>
    </lineage>
</organism>
<gene>
    <name evidence="3" type="ORF">HQN79_00365</name>
</gene>
<dbReference type="PANTHER" id="PTHR10625">
    <property type="entry name" value="HISTONE DEACETYLASE HDAC1-RELATED"/>
    <property type="match status" value="1"/>
</dbReference>
<dbReference type="InterPro" id="IPR023801">
    <property type="entry name" value="His_deacetylse_dom"/>
</dbReference>
<dbReference type="GO" id="GO:0004407">
    <property type="term" value="F:histone deacetylase activity"/>
    <property type="evidence" value="ECO:0007669"/>
    <property type="project" value="TreeGrafter"/>
</dbReference>
<dbReference type="RefSeq" id="WP_173283720.1">
    <property type="nucleotide sequence ID" value="NZ_CP054020.1"/>
</dbReference>
<dbReference type="InterPro" id="IPR037138">
    <property type="entry name" value="His_deacetylse_dom_sf"/>
</dbReference>
<dbReference type="Proteomes" id="UP000504724">
    <property type="component" value="Chromosome"/>
</dbReference>
<comment type="similarity">
    <text evidence="1">Belongs to the histone deacetylase family.</text>
</comment>
<proteinExistence type="inferred from homology"/>
<dbReference type="InterPro" id="IPR023696">
    <property type="entry name" value="Ureohydrolase_dom_sf"/>
</dbReference>
<feature type="domain" description="Histone deacetylase" evidence="2">
    <location>
        <begin position="19"/>
        <end position="302"/>
    </location>
</feature>
<reference evidence="3 4" key="1">
    <citation type="submission" date="2020-05" db="EMBL/GenBank/DDBJ databases">
        <title>Thiomicrorhabdus sediminis sp.nov. and Thiomicrorhabdus xiamenensis sp.nov., novel sulfur-oxidizing bacteria isolated from coastal sediment.</title>
        <authorList>
            <person name="Liu X."/>
        </authorList>
    </citation>
    <scope>NUCLEOTIDE SEQUENCE [LARGE SCALE GENOMIC DNA]</scope>
    <source>
        <strain evidence="3 4">G2</strain>
    </source>
</reference>
<dbReference type="SUPFAM" id="SSF52768">
    <property type="entry name" value="Arginase/deacetylase"/>
    <property type="match status" value="1"/>
</dbReference>
<dbReference type="CDD" id="cd11599">
    <property type="entry name" value="HDAC_classII_2"/>
    <property type="match status" value="1"/>
</dbReference>
<dbReference type="Pfam" id="PF00850">
    <property type="entry name" value="Hist_deacetyl"/>
    <property type="match status" value="1"/>
</dbReference>
<accession>A0A7D4NJE0</accession>
<dbReference type="Gene3D" id="3.40.800.20">
    <property type="entry name" value="Histone deacetylase domain"/>
    <property type="match status" value="1"/>
</dbReference>
<evidence type="ECO:0000259" key="2">
    <source>
        <dbReference type="Pfam" id="PF00850"/>
    </source>
</evidence>
<dbReference type="GO" id="GO:0040029">
    <property type="term" value="P:epigenetic regulation of gene expression"/>
    <property type="evidence" value="ECO:0007669"/>
    <property type="project" value="TreeGrafter"/>
</dbReference>
<protein>
    <submittedName>
        <fullName evidence="3">Histone deacetylase family protein</fullName>
    </submittedName>
</protein>
<dbReference type="PANTHER" id="PTHR10625:SF10">
    <property type="entry name" value="HISTONE DEACETYLASE HDAC1"/>
    <property type="match status" value="1"/>
</dbReference>
<dbReference type="AlphaFoldDB" id="A0A7D4NJE0"/>
<dbReference type="PRINTS" id="PR01270">
    <property type="entry name" value="HDASUPER"/>
</dbReference>
<keyword evidence="4" id="KW-1185">Reference proteome</keyword>
<dbReference type="InterPro" id="IPR000286">
    <property type="entry name" value="HDACs"/>
</dbReference>
<dbReference type="EMBL" id="CP054020">
    <property type="protein sequence ID" value="QKI88129.1"/>
    <property type="molecule type" value="Genomic_DNA"/>
</dbReference>
<evidence type="ECO:0000313" key="4">
    <source>
        <dbReference type="Proteomes" id="UP000504724"/>
    </source>
</evidence>
<dbReference type="KEGG" id="txa:HQN79_00365"/>
<evidence type="ECO:0000313" key="3">
    <source>
        <dbReference type="EMBL" id="QKI88129.1"/>
    </source>
</evidence>